<sequence>MRIKSKLQLIVITVSLASCIVFATILYYLTLSMVEQTQRNEIESLNQLIVERLEFRLNEISRINNASAKQIEHWINSSISDDYIEDALLSLIKLDHSYLNISLISLDNKLSEIARVERKGDGLVVIERSQLRSLGHIKALKQLDLNSPFPRLSEISSNFIRTLGNGMPTPVIYSVIPISSQNKDRMGLLTVVQIDKIMKTLQESLDPSLSVIAANSKGFYLIHPLTEYMFSFTRNAGHNIVDDFPGVTSLLNSDLHHYSIQSSLPWSKENNLTYISKAIFHFHEQEHSYFIATSKPSVLLNSLASIFTYTFSIAVGVTFIALLWCSGYISQWIISPIIELSKISNNIDKHPTIPNKYLIRKDEIGTLANAILFASHNIKHNIDKLKSSRDDFKEMAILDPLTKVPNRTCFDIKFPEVIHNHYKEKQNFALLFVDVDCFKSVNDTYGHVVGDTVLSIISSALQEVIGNRGEVFRVGGDEFAIILTNISNEMDREKLTQEIRERNKLRLQEEEYDLEFLDMSIGIAIFPKDGKDKEALMTHADHNMYQRKRIQKFS</sequence>
<organism evidence="4 5">
    <name type="scientific">Vibrio gelatinilyticus</name>
    <dbReference type="NCBI Taxonomy" id="2893468"/>
    <lineage>
        <taxon>Bacteria</taxon>
        <taxon>Pseudomonadati</taxon>
        <taxon>Pseudomonadota</taxon>
        <taxon>Gammaproteobacteria</taxon>
        <taxon>Vibrionales</taxon>
        <taxon>Vibrionaceae</taxon>
        <taxon>Vibrio</taxon>
    </lineage>
</organism>
<feature type="transmembrane region" description="Helical" evidence="2">
    <location>
        <begin position="306"/>
        <end position="325"/>
    </location>
</feature>
<evidence type="ECO:0000313" key="4">
    <source>
        <dbReference type="EMBL" id="MCJ2376474.1"/>
    </source>
</evidence>
<dbReference type="NCBIfam" id="TIGR00254">
    <property type="entry name" value="GGDEF"/>
    <property type="match status" value="1"/>
</dbReference>
<dbReference type="Proteomes" id="UP001139488">
    <property type="component" value="Unassembled WGS sequence"/>
</dbReference>
<dbReference type="CDD" id="cd01949">
    <property type="entry name" value="GGDEF"/>
    <property type="match status" value="1"/>
</dbReference>
<dbReference type="PANTHER" id="PTHR46663">
    <property type="entry name" value="DIGUANYLATE CYCLASE DGCT-RELATED"/>
    <property type="match status" value="1"/>
</dbReference>
<keyword evidence="2" id="KW-0812">Transmembrane</keyword>
<dbReference type="InterPro" id="IPR000160">
    <property type="entry name" value="GGDEF_dom"/>
</dbReference>
<protein>
    <submittedName>
        <fullName evidence="4">GGDEF domain-containing protein</fullName>
    </submittedName>
</protein>
<dbReference type="InterPro" id="IPR052163">
    <property type="entry name" value="DGC-Regulatory_Protein"/>
</dbReference>
<feature type="domain" description="GGDEF" evidence="3">
    <location>
        <begin position="426"/>
        <end position="554"/>
    </location>
</feature>
<keyword evidence="2" id="KW-0472">Membrane</keyword>
<keyword evidence="5" id="KW-1185">Reference proteome</keyword>
<dbReference type="InterPro" id="IPR029151">
    <property type="entry name" value="Sensor-like_sf"/>
</dbReference>
<feature type="transmembrane region" description="Helical" evidence="2">
    <location>
        <begin position="7"/>
        <end position="29"/>
    </location>
</feature>
<dbReference type="SUPFAM" id="SSF103190">
    <property type="entry name" value="Sensory domain-like"/>
    <property type="match status" value="1"/>
</dbReference>
<evidence type="ECO:0000313" key="5">
    <source>
        <dbReference type="Proteomes" id="UP001139488"/>
    </source>
</evidence>
<dbReference type="PROSITE" id="PS50887">
    <property type="entry name" value="GGDEF"/>
    <property type="match status" value="1"/>
</dbReference>
<name>A0A9X1WA61_9VIBR</name>
<dbReference type="PROSITE" id="PS51257">
    <property type="entry name" value="PROKAR_LIPOPROTEIN"/>
    <property type="match status" value="1"/>
</dbReference>
<dbReference type="EMBL" id="JAJNNZ010000004">
    <property type="protein sequence ID" value="MCJ2376474.1"/>
    <property type="molecule type" value="Genomic_DNA"/>
</dbReference>
<dbReference type="Gene3D" id="6.10.340.10">
    <property type="match status" value="1"/>
</dbReference>
<dbReference type="InterPro" id="IPR029787">
    <property type="entry name" value="Nucleotide_cyclase"/>
</dbReference>
<dbReference type="RefSeq" id="WP_244356026.1">
    <property type="nucleotide sequence ID" value="NZ_JAJNNZ010000004.1"/>
</dbReference>
<gene>
    <name evidence="4" type="ORF">LNL84_06460</name>
</gene>
<evidence type="ECO:0000256" key="1">
    <source>
        <dbReference type="ARBA" id="ARBA00004533"/>
    </source>
</evidence>
<reference evidence="4" key="1">
    <citation type="submission" date="2021-11" db="EMBL/GenBank/DDBJ databases">
        <title>Vibrio ZSDE26 sp. nov. and Vibrio ZSDZ34 sp. nov., isolated from coastal seawater in Qingdao.</title>
        <authorList>
            <person name="Zhang P."/>
        </authorList>
    </citation>
    <scope>NUCLEOTIDE SEQUENCE</scope>
    <source>
        <strain evidence="4">ZSDZ34</strain>
    </source>
</reference>
<accession>A0A9X1WA61</accession>
<dbReference type="InterPro" id="IPR043128">
    <property type="entry name" value="Rev_trsase/Diguanyl_cyclase"/>
</dbReference>
<dbReference type="Pfam" id="PF00990">
    <property type="entry name" value="GGDEF"/>
    <property type="match status" value="1"/>
</dbReference>
<dbReference type="SUPFAM" id="SSF55073">
    <property type="entry name" value="Nucleotide cyclase"/>
    <property type="match status" value="1"/>
</dbReference>
<comment type="caution">
    <text evidence="4">The sequence shown here is derived from an EMBL/GenBank/DDBJ whole genome shotgun (WGS) entry which is preliminary data.</text>
</comment>
<dbReference type="PANTHER" id="PTHR46663:SF2">
    <property type="entry name" value="GGDEF DOMAIN-CONTAINING PROTEIN"/>
    <property type="match status" value="1"/>
</dbReference>
<comment type="subcellular location">
    <subcellularLocation>
        <location evidence="1">Cell inner membrane</location>
    </subcellularLocation>
</comment>
<dbReference type="GO" id="GO:0005886">
    <property type="term" value="C:plasma membrane"/>
    <property type="evidence" value="ECO:0007669"/>
    <property type="project" value="UniProtKB-SubCell"/>
</dbReference>
<dbReference type="SMART" id="SM00267">
    <property type="entry name" value="GGDEF"/>
    <property type="match status" value="1"/>
</dbReference>
<dbReference type="Gene3D" id="3.30.70.270">
    <property type="match status" value="1"/>
</dbReference>
<evidence type="ECO:0000256" key="2">
    <source>
        <dbReference type="SAM" id="Phobius"/>
    </source>
</evidence>
<dbReference type="AlphaFoldDB" id="A0A9X1WA61"/>
<proteinExistence type="predicted"/>
<keyword evidence="2" id="KW-1133">Transmembrane helix</keyword>
<evidence type="ECO:0000259" key="3">
    <source>
        <dbReference type="PROSITE" id="PS50887"/>
    </source>
</evidence>